<dbReference type="Proteomes" id="UP000278081">
    <property type="component" value="Unassembled WGS sequence"/>
</dbReference>
<organism evidence="2 3">
    <name type="scientific">Rhizobium chutanense</name>
    <dbReference type="NCBI Taxonomy" id="2035448"/>
    <lineage>
        <taxon>Bacteria</taxon>
        <taxon>Pseudomonadati</taxon>
        <taxon>Pseudomonadota</taxon>
        <taxon>Alphaproteobacteria</taxon>
        <taxon>Hyphomicrobiales</taxon>
        <taxon>Rhizobiaceae</taxon>
        <taxon>Rhizobium/Agrobacterium group</taxon>
        <taxon>Rhizobium</taxon>
    </lineage>
</organism>
<comment type="caution">
    <text evidence="2">The sequence shown here is derived from an EMBL/GenBank/DDBJ whole genome shotgun (WGS) entry which is preliminary data.</text>
</comment>
<accession>A0A432P7Y4</accession>
<feature type="transmembrane region" description="Helical" evidence="1">
    <location>
        <begin position="6"/>
        <end position="28"/>
    </location>
</feature>
<evidence type="ECO:0000313" key="3">
    <source>
        <dbReference type="Proteomes" id="UP000278081"/>
    </source>
</evidence>
<proteinExistence type="predicted"/>
<dbReference type="EMBL" id="RJTJ01000003">
    <property type="protein sequence ID" value="RUM08875.1"/>
    <property type="molecule type" value="Genomic_DNA"/>
</dbReference>
<gene>
    <name evidence="2" type="ORF">EFR84_04840</name>
</gene>
<sequence>MRVFPIFVVILIYIFSRLMGGEDVLIFVEKRIEPPSRRADFRKNFLREALGRAQQIGAKPAGACQKPWVEGRLTRAART</sequence>
<dbReference type="AlphaFoldDB" id="A0A432P7Y4"/>
<reference evidence="2 3" key="1">
    <citation type="submission" date="2018-11" db="EMBL/GenBank/DDBJ databases">
        <title>Rhizobium chutanense sp. nov., isolated from root nodules of Phaseolus vulgaris in China.</title>
        <authorList>
            <person name="Huo Y."/>
        </authorList>
    </citation>
    <scope>NUCLEOTIDE SEQUENCE [LARGE SCALE GENOMIC DNA]</scope>
    <source>
        <strain evidence="2 3">C16</strain>
    </source>
</reference>
<name>A0A432P7Y4_9HYPH</name>
<evidence type="ECO:0000313" key="2">
    <source>
        <dbReference type="EMBL" id="RUM08875.1"/>
    </source>
</evidence>
<keyword evidence="1" id="KW-0472">Membrane</keyword>
<protein>
    <submittedName>
        <fullName evidence="2">Uncharacterized protein</fullName>
    </submittedName>
</protein>
<evidence type="ECO:0000256" key="1">
    <source>
        <dbReference type="SAM" id="Phobius"/>
    </source>
</evidence>
<keyword evidence="1" id="KW-0812">Transmembrane</keyword>
<keyword evidence="1" id="KW-1133">Transmembrane helix</keyword>